<dbReference type="AlphaFoldDB" id="A0A7U0LDM0"/>
<sequence>MLSHVVGLAEVEASLLGGELAVANIDPRREAIFAAARELYESLIEGRILPLIQAHKIRLACSMGKDSLTLLNLFVEAHRRAKERDIPVAGPLIVTHADTKIESPVMSMFAKRQLRLLAAYLDQHGIAHRILTAEPQPRYSWPVLYVGGLKLMTVGASVTSDCTVELKINPLRALERKLEREFPGLVLATGVRLDESIARSQSIKEIGLERGEVVVGADGSRNVAPIVDLSTPEVWLLLRCMGVGAKREYGDHLPHWDSSTAYLRRLYSDQDESNCPISGSSVLPTRGGCGGSSLRSGSALCTVVNSDKQAESLTDLPQYPQLRNLLAVRNWLSNNFANMQYRRFLARKPSADGYLKLQANTMNEVWMVKVLRWLLQCDRDEQLRAEQFHQDLLTGEWRVHPGVQAIIQDHKLTPAQRIEWLHSYLEDMAIPTFELVTPTQLLLIDAFWSRDGYRLAAFQALSIWREVHHLGITVPYPELVGERVKEEIPAPVYYPIGNDPALLSLGDIEQSAVFDRYLADLASLSFGSCGGATKIVRKQVSSEPVRYGEVAGATLSGWFGDTESVPLVVEAEEGECGYTVDAEAAEWICGPMISDYLGQIGELDKRSNVALRRLISEGVLRLSVQAQRNTARLMARADMYESAGMSRLEDGDPVFLADCISQAEYERQVASSTNSTKDNEPAPGTEVMVSVEQQWADLNRAVDSVLALHARLEQKRFAVTLTLNQMGQSFRFDGVRYQELQRVISNQLQAIQLLFAKPESTLALLPSTASLCRAFGRERTQRLRLLQQRAGAAMQGHREAALRALDEAVCLAQSEMGQGPTPFFMVGGGMGFIVEGAKARDYLDLMHRLHSFKRLARAS</sequence>
<dbReference type="InterPro" id="IPR014729">
    <property type="entry name" value="Rossmann-like_a/b/a_fold"/>
</dbReference>
<protein>
    <recommendedName>
        <fullName evidence="4">Phosphoadenosine phosphosulphate reductase domain-containing protein</fullName>
    </recommendedName>
</protein>
<dbReference type="Proteomes" id="UP001304847">
    <property type="component" value="Unassembled WGS sequence"/>
</dbReference>
<evidence type="ECO:0008006" key="4">
    <source>
        <dbReference type="Google" id="ProtNLM"/>
    </source>
</evidence>
<evidence type="ECO:0000313" key="2">
    <source>
        <dbReference type="EMBL" id="QQX12705.1"/>
    </source>
</evidence>
<gene>
    <name evidence="2" type="ORF">JC965_26650</name>
    <name evidence="1" type="ORF">VCX44_17805</name>
</gene>
<name>A0A7U0LDM0_AERCA</name>
<proteinExistence type="predicted"/>
<evidence type="ECO:0000313" key="3">
    <source>
        <dbReference type="Proteomes" id="UP001304847"/>
    </source>
</evidence>
<organism evidence="2">
    <name type="scientific">Aeromonas caviae</name>
    <name type="common">Aeromonas punctata</name>
    <dbReference type="NCBI Taxonomy" id="648"/>
    <lineage>
        <taxon>Bacteria</taxon>
        <taxon>Pseudomonadati</taxon>
        <taxon>Pseudomonadota</taxon>
        <taxon>Gammaproteobacteria</taxon>
        <taxon>Aeromonadales</taxon>
        <taxon>Aeromonadaceae</taxon>
        <taxon>Aeromonas</taxon>
    </lineage>
</organism>
<dbReference type="EMBL" id="CP068231">
    <property type="protein sequence ID" value="QQX12705.1"/>
    <property type="molecule type" value="Genomic_DNA"/>
</dbReference>
<reference evidence="2" key="1">
    <citation type="submission" date="2021-01" db="EMBL/GenBank/DDBJ databases">
        <title>GES Beta-lactamases isolated from hospital effluents in Brazil.</title>
        <authorList>
            <person name="Conte D."/>
            <person name="Mesa D."/>
            <person name="Palmeiro J.K."/>
            <person name="Dalla-Costa L.M."/>
        </authorList>
    </citation>
    <scope>NUCLEOTIDE SEQUENCE [LARGE SCALE GENOMIC DNA]</scope>
    <source>
        <strain evidence="2">Aero21</strain>
        <plasmid evidence="2">p1</plasmid>
    </source>
</reference>
<keyword evidence="2" id="KW-0614">Plasmid</keyword>
<dbReference type="SUPFAM" id="SSF52402">
    <property type="entry name" value="Adenine nucleotide alpha hydrolases-like"/>
    <property type="match status" value="1"/>
</dbReference>
<dbReference type="Gene3D" id="3.40.50.620">
    <property type="entry name" value="HUPs"/>
    <property type="match status" value="1"/>
</dbReference>
<evidence type="ECO:0000313" key="1">
    <source>
        <dbReference type="EMBL" id="MEA9437608.1"/>
    </source>
</evidence>
<dbReference type="RefSeq" id="WP_202154976.1">
    <property type="nucleotide sequence ID" value="NZ_JAYGOJ010000120.1"/>
</dbReference>
<accession>A0A7U0LDM0</accession>
<reference evidence="1 3" key="2">
    <citation type="submission" date="2023-12" db="EMBL/GenBank/DDBJ databases">
        <title>Characterization of antibiotic resistance in Aeromonas spp. in hospital effluent.</title>
        <authorList>
            <person name="Negoseki B.R.S."/>
            <person name="Krul D."/>
            <person name="Siqueira A.C."/>
            <person name="Almeida M."/>
            <person name="Mesa D."/>
            <person name="Conte D."/>
            <person name="Dalla-Costa L.M."/>
        </authorList>
    </citation>
    <scope>NUCLEOTIDE SEQUENCE [LARGE SCALE GENOMIC DNA]</scope>
    <source>
        <strain evidence="1 3">36v</strain>
    </source>
</reference>
<geneLocation type="plasmid" evidence="2">
    <name>p1</name>
</geneLocation>
<dbReference type="EMBL" id="JAYGOJ010000120">
    <property type="protein sequence ID" value="MEA9437608.1"/>
    <property type="molecule type" value="Genomic_DNA"/>
</dbReference>
<keyword evidence="3" id="KW-1185">Reference proteome</keyword>